<dbReference type="RefSeq" id="YP_002049487.1">
    <property type="nucleotide sequence ID" value="NC_011087.1"/>
</dbReference>
<organism evidence="2">
    <name type="scientific">Paulinella chromatophora</name>
    <dbReference type="NCBI Taxonomy" id="39717"/>
    <lineage>
        <taxon>Eukaryota</taxon>
        <taxon>Sar</taxon>
        <taxon>Rhizaria</taxon>
        <taxon>Cercozoa</taxon>
        <taxon>Imbricatea</taxon>
        <taxon>Silicofilosea</taxon>
        <taxon>Euglyphida</taxon>
        <taxon>Paulinellidae</taxon>
        <taxon>Paulinella</taxon>
    </lineage>
</organism>
<dbReference type="EMBL" id="CP000815">
    <property type="protein sequence ID" value="ACB43277.1"/>
    <property type="molecule type" value="Genomic_DNA"/>
</dbReference>
<gene>
    <name evidence="2" type="ordered locus">PCC_0867</name>
</gene>
<dbReference type="Pfam" id="PF10726">
    <property type="entry name" value="DUF2518"/>
    <property type="match status" value="1"/>
</dbReference>
<feature type="transmembrane region" description="Helical" evidence="1">
    <location>
        <begin position="39"/>
        <end position="61"/>
    </location>
</feature>
<keyword evidence="2" id="KW-0934">Plastid</keyword>
<feature type="transmembrane region" description="Helical" evidence="1">
    <location>
        <begin position="12"/>
        <end position="33"/>
    </location>
</feature>
<dbReference type="AlphaFoldDB" id="B1X5Q8"/>
<accession>B1X5Q8</accession>
<dbReference type="GeneID" id="6481924"/>
<protein>
    <submittedName>
        <fullName evidence="2">Uncharacterized protein</fullName>
    </submittedName>
</protein>
<reference evidence="2" key="2">
    <citation type="journal article" date="2008" name="Curr. Biol.">
        <title>Chromatophore genome sequence of Paulinella sheds light on acquisition of photosynthesis by eukaryotes.</title>
        <authorList>
            <person name="Nowack E.C.M."/>
            <person name="Melkonian M."/>
            <person name="Gloeckner G."/>
        </authorList>
    </citation>
    <scope>NUCLEOTIDE SEQUENCE [LARGE SCALE GENOMIC DNA]</scope>
</reference>
<geneLocation type="organellar chromatophore" evidence="2"/>
<sequence>MTPNSLGIATGNWLAVISIVLAIFTILAFLIQWGFRFRLIGVTSFTVLLAISCWAFGISYAPRVHLKGAIIVPIVFDNGGNLVVAAIDKDFPSENIRATLDQLALNLKDSGRNSPNGLVHVRLREIHSAAKGLDQPIVIAEAVRNLNNGKIYILP</sequence>
<keyword evidence="1" id="KW-0472">Membrane</keyword>
<dbReference type="InterPro" id="IPR019664">
    <property type="entry name" value="Uncharacterised_Ycf51"/>
</dbReference>
<keyword evidence="1" id="KW-0812">Transmembrane</keyword>
<evidence type="ECO:0000256" key="1">
    <source>
        <dbReference type="SAM" id="Phobius"/>
    </source>
</evidence>
<reference evidence="2" key="1">
    <citation type="submission" date="2007-08" db="EMBL/GenBank/DDBJ databases">
        <authorList>
            <person name="Gloeckner G."/>
            <person name="Nowack E."/>
            <person name="Melkonian M."/>
        </authorList>
    </citation>
    <scope>NUCLEOTIDE SEQUENCE</scope>
</reference>
<keyword evidence="1" id="KW-1133">Transmembrane helix</keyword>
<name>B1X5Q8_PAUCH</name>
<evidence type="ECO:0000313" key="2">
    <source>
        <dbReference type="EMBL" id="ACB43277.1"/>
    </source>
</evidence>
<proteinExistence type="predicted"/>